<organism evidence="4">
    <name type="scientific">Lotharella oceanica</name>
    <dbReference type="NCBI Taxonomy" id="641309"/>
    <lineage>
        <taxon>Eukaryota</taxon>
        <taxon>Sar</taxon>
        <taxon>Rhizaria</taxon>
        <taxon>Cercozoa</taxon>
        <taxon>Chlorarachniophyceae</taxon>
        <taxon>Lotharella</taxon>
    </lineage>
</organism>
<evidence type="ECO:0000313" key="4">
    <source>
        <dbReference type="EMBL" id="CAD9761601.1"/>
    </source>
</evidence>
<dbReference type="PANTHER" id="PTHR43333">
    <property type="entry name" value="2-HACID_DH_C DOMAIN-CONTAINING PROTEIN"/>
    <property type="match status" value="1"/>
</dbReference>
<dbReference type="PANTHER" id="PTHR43333:SF1">
    <property type="entry name" value="D-ISOMER SPECIFIC 2-HYDROXYACID DEHYDROGENASE NAD-BINDING DOMAIN-CONTAINING PROTEIN"/>
    <property type="match status" value="1"/>
</dbReference>
<keyword evidence="2" id="KW-0520">NAD</keyword>
<dbReference type="SUPFAM" id="SSF51735">
    <property type="entry name" value="NAD(P)-binding Rossmann-fold domains"/>
    <property type="match status" value="1"/>
</dbReference>
<dbReference type="AlphaFoldDB" id="A0A7S2XA94"/>
<evidence type="ECO:0000256" key="2">
    <source>
        <dbReference type="ARBA" id="ARBA00023027"/>
    </source>
</evidence>
<dbReference type="Pfam" id="PF02826">
    <property type="entry name" value="2-Hacid_dh_C"/>
    <property type="match status" value="1"/>
</dbReference>
<evidence type="ECO:0000259" key="3">
    <source>
        <dbReference type="Pfam" id="PF02826"/>
    </source>
</evidence>
<dbReference type="GO" id="GO:0016491">
    <property type="term" value="F:oxidoreductase activity"/>
    <property type="evidence" value="ECO:0007669"/>
    <property type="project" value="UniProtKB-KW"/>
</dbReference>
<accession>A0A7S2XA94</accession>
<evidence type="ECO:0000256" key="1">
    <source>
        <dbReference type="ARBA" id="ARBA00023002"/>
    </source>
</evidence>
<keyword evidence="1" id="KW-0560">Oxidoreductase</keyword>
<dbReference type="InterPro" id="IPR036291">
    <property type="entry name" value="NAD(P)-bd_dom_sf"/>
</dbReference>
<gene>
    <name evidence="4" type="ORF">LSP00402_LOCUS8754</name>
</gene>
<dbReference type="InterPro" id="IPR006140">
    <property type="entry name" value="D-isomer_DH_NAD-bd"/>
</dbReference>
<proteinExistence type="predicted"/>
<dbReference type="Gene3D" id="3.40.50.720">
    <property type="entry name" value="NAD(P)-binding Rossmann-like Domain"/>
    <property type="match status" value="2"/>
</dbReference>
<dbReference type="CDD" id="cd05300">
    <property type="entry name" value="2-Hacid_dh_1"/>
    <property type="match status" value="1"/>
</dbReference>
<sequence length="353" mass="39020">MTRASFGQSLLPKRLSRLASLKLPHHHHFSTTVAIIAEESNPALKFIPDYEGVEFLVGNDAKTLASDPRTLDTEAFIYIVPGSVEALSAAWATAKKPKWVHSFYTGIDALSGFAGESLKEGEQTLTNAKGAYSPSLAEWVITSCLYFNKQIQRCQINREQKVWDKFVMNTLYGKTIGFVGFGHIAQTSAKLAKAFGMRVLALRKNNDKEAPYADVVFPLDSSLSMLSECEFVVCSLPNTPSTMNFLGEEEFNAMPSTSVLISIGRGTAIDEVALDQALEKKSIAGAALDVFREEPLDVLSPLWRHENLLLTAHNADFTDDYCMRGWDVWKANWEAYRAGKAFVTAVKTPSEGY</sequence>
<feature type="domain" description="D-isomer specific 2-hydroxyacid dehydrogenase NAD-binding" evidence="3">
    <location>
        <begin position="143"/>
        <end position="315"/>
    </location>
</feature>
<reference evidence="4" key="1">
    <citation type="submission" date="2021-01" db="EMBL/GenBank/DDBJ databases">
        <authorList>
            <person name="Corre E."/>
            <person name="Pelletier E."/>
            <person name="Niang G."/>
            <person name="Scheremetjew M."/>
            <person name="Finn R."/>
            <person name="Kale V."/>
            <person name="Holt S."/>
            <person name="Cochrane G."/>
            <person name="Meng A."/>
            <person name="Brown T."/>
            <person name="Cohen L."/>
        </authorList>
    </citation>
    <scope>NUCLEOTIDE SEQUENCE</scope>
    <source>
        <strain evidence="4">CCMP622</strain>
    </source>
</reference>
<name>A0A7S2XA94_9EUKA</name>
<dbReference type="EMBL" id="HBHP01013975">
    <property type="protein sequence ID" value="CAD9761601.1"/>
    <property type="molecule type" value="Transcribed_RNA"/>
</dbReference>
<dbReference type="GO" id="GO:0051287">
    <property type="term" value="F:NAD binding"/>
    <property type="evidence" value="ECO:0007669"/>
    <property type="project" value="InterPro"/>
</dbReference>
<protein>
    <recommendedName>
        <fullName evidence="3">D-isomer specific 2-hydroxyacid dehydrogenase NAD-binding domain-containing protein</fullName>
    </recommendedName>
</protein>